<feature type="compositionally biased region" description="Polar residues" evidence="1">
    <location>
        <begin position="44"/>
        <end position="53"/>
    </location>
</feature>
<dbReference type="Gramene" id="OBART09G07010.1">
    <property type="protein sequence ID" value="OBART09G07010.1"/>
    <property type="gene ID" value="OBART09G07010"/>
</dbReference>
<dbReference type="EnsemblPlants" id="OBART09G07010.1">
    <property type="protein sequence ID" value="OBART09G07010.1"/>
    <property type="gene ID" value="OBART09G07010"/>
</dbReference>
<dbReference type="AlphaFoldDB" id="A0A0D3H5S4"/>
<reference evidence="2" key="2">
    <citation type="submission" date="2015-03" db="UniProtKB">
        <authorList>
            <consortium name="EnsemblPlants"/>
        </authorList>
    </citation>
    <scope>IDENTIFICATION</scope>
</reference>
<name>A0A0D3H5S4_9ORYZ</name>
<accession>A0A0D3H5S4</accession>
<keyword evidence="3" id="KW-1185">Reference proteome</keyword>
<evidence type="ECO:0000313" key="3">
    <source>
        <dbReference type="Proteomes" id="UP000026960"/>
    </source>
</evidence>
<dbReference type="PaxDb" id="65489-OBART09G07010.1"/>
<evidence type="ECO:0000313" key="2">
    <source>
        <dbReference type="EnsemblPlants" id="OBART09G07010.1"/>
    </source>
</evidence>
<proteinExistence type="predicted"/>
<sequence>MEGGDSGFFRFSAAAPVPVPAHQAQRALSDLQTILGLGAAPSQRLPQTSSGQRRVTPMAPPQQRRQVNGGTAVPMASLPVNQVRANGLVVNTFLMTTTRHQQGLFYPNAGVHPMVATIPVSPQTPTVQNTIPATVAPVADQRIINHGTVHFMGATPATWGLWDVVSPVAAHANGNPLACICCARVFALRLWEIPRLLSSLGFSYSEPISPPPLQLPLPPARYASLTTAMCSSPHHFILTMMHMPRQAIPDLIWSSQIGNMQIGVPSPAGGQHVAMALSSTSITGTTVLPTLSVMQMPTIHREQRILSPIMLSSSASLVDITSTTPSMLNMMPMQPIHREQCAPPPTTSSSSASSLHCEYVMPEHEDMVSLTLGRSCTMDLDLCL</sequence>
<reference evidence="2" key="1">
    <citation type="journal article" date="2009" name="Rice">
        <title>De Novo Next Generation Sequencing of Plant Genomes.</title>
        <authorList>
            <person name="Rounsley S."/>
            <person name="Marri P.R."/>
            <person name="Yu Y."/>
            <person name="He R."/>
            <person name="Sisneros N."/>
            <person name="Goicoechea J.L."/>
            <person name="Lee S.J."/>
            <person name="Angelova A."/>
            <person name="Kudrna D."/>
            <person name="Luo M."/>
            <person name="Affourtit J."/>
            <person name="Desany B."/>
            <person name="Knight J."/>
            <person name="Niazi F."/>
            <person name="Egholm M."/>
            <person name="Wing R.A."/>
        </authorList>
    </citation>
    <scope>NUCLEOTIDE SEQUENCE [LARGE SCALE GENOMIC DNA]</scope>
    <source>
        <strain evidence="2">cv. IRGC 105608</strain>
    </source>
</reference>
<dbReference type="Proteomes" id="UP000026960">
    <property type="component" value="Chromosome 9"/>
</dbReference>
<feature type="region of interest" description="Disordered" evidence="1">
    <location>
        <begin position="39"/>
        <end position="67"/>
    </location>
</feature>
<evidence type="ECO:0000256" key="1">
    <source>
        <dbReference type="SAM" id="MobiDB-lite"/>
    </source>
</evidence>
<protein>
    <submittedName>
        <fullName evidence="2">Uncharacterized protein</fullName>
    </submittedName>
</protein>
<dbReference type="HOGENOM" id="CLU_706715_0_0_1"/>
<organism evidence="2">
    <name type="scientific">Oryza barthii</name>
    <dbReference type="NCBI Taxonomy" id="65489"/>
    <lineage>
        <taxon>Eukaryota</taxon>
        <taxon>Viridiplantae</taxon>
        <taxon>Streptophyta</taxon>
        <taxon>Embryophyta</taxon>
        <taxon>Tracheophyta</taxon>
        <taxon>Spermatophyta</taxon>
        <taxon>Magnoliopsida</taxon>
        <taxon>Liliopsida</taxon>
        <taxon>Poales</taxon>
        <taxon>Poaceae</taxon>
        <taxon>BOP clade</taxon>
        <taxon>Oryzoideae</taxon>
        <taxon>Oryzeae</taxon>
        <taxon>Oryzinae</taxon>
        <taxon>Oryza</taxon>
    </lineage>
</organism>